<keyword evidence="6" id="KW-0472">Membrane</keyword>
<dbReference type="EC" id="2.7.8.12" evidence="8"/>
<gene>
    <name evidence="8" type="ORF">E9229_003661</name>
</gene>
<evidence type="ECO:0000313" key="8">
    <source>
        <dbReference type="EMBL" id="MBB2997414.1"/>
    </source>
</evidence>
<evidence type="ECO:0000256" key="3">
    <source>
        <dbReference type="ARBA" id="ARBA00022475"/>
    </source>
</evidence>
<evidence type="ECO:0000259" key="7">
    <source>
        <dbReference type="Pfam" id="PF18674"/>
    </source>
</evidence>
<dbReference type="GO" id="GO:0047355">
    <property type="term" value="F:CDP-glycerol glycerophosphotransferase activity"/>
    <property type="evidence" value="ECO:0007669"/>
    <property type="project" value="UniProtKB-EC"/>
</dbReference>
<evidence type="ECO:0000256" key="2">
    <source>
        <dbReference type="ARBA" id="ARBA00010488"/>
    </source>
</evidence>
<evidence type="ECO:0000256" key="4">
    <source>
        <dbReference type="ARBA" id="ARBA00022679"/>
    </source>
</evidence>
<comment type="caution">
    <text evidence="8">The sequence shown here is derived from an EMBL/GenBank/DDBJ whole genome shotgun (WGS) entry which is preliminary data.</text>
</comment>
<dbReference type="GO" id="GO:0019350">
    <property type="term" value="P:teichoic acid biosynthetic process"/>
    <property type="evidence" value="ECO:0007669"/>
    <property type="project" value="UniProtKB-KW"/>
</dbReference>
<organism evidence="8 9">
    <name type="scientific">Paeniglutamicibacter cryotolerans</name>
    <dbReference type="NCBI Taxonomy" id="670079"/>
    <lineage>
        <taxon>Bacteria</taxon>
        <taxon>Bacillati</taxon>
        <taxon>Actinomycetota</taxon>
        <taxon>Actinomycetes</taxon>
        <taxon>Micrococcales</taxon>
        <taxon>Micrococcaceae</taxon>
        <taxon>Paeniglutamicibacter</taxon>
    </lineage>
</organism>
<dbReference type="Gene3D" id="3.40.50.12580">
    <property type="match status" value="2"/>
</dbReference>
<keyword evidence="4 8" id="KW-0808">Transferase</keyword>
<dbReference type="PANTHER" id="PTHR37316:SF3">
    <property type="entry name" value="TEICHOIC ACID GLYCEROL-PHOSPHATE TRANSFERASE"/>
    <property type="match status" value="1"/>
</dbReference>
<reference evidence="8 9" key="1">
    <citation type="submission" date="2020-08" db="EMBL/GenBank/DDBJ databases">
        <title>Sequencing the genomes of 1000 actinobacteria strains.</title>
        <authorList>
            <person name="Klenk H.-P."/>
        </authorList>
    </citation>
    <scope>NUCLEOTIDE SEQUENCE [LARGE SCALE GENOMIC DNA]</scope>
    <source>
        <strain evidence="8 9">DSM 22826</strain>
    </source>
</reference>
<dbReference type="InterPro" id="IPR043148">
    <property type="entry name" value="TagF_C"/>
</dbReference>
<evidence type="ECO:0000313" key="9">
    <source>
        <dbReference type="Proteomes" id="UP000523000"/>
    </source>
</evidence>
<name>A0A839QRK7_9MICC</name>
<evidence type="ECO:0000256" key="6">
    <source>
        <dbReference type="ARBA" id="ARBA00023136"/>
    </source>
</evidence>
<keyword evidence="3" id="KW-1003">Cell membrane</keyword>
<dbReference type="AlphaFoldDB" id="A0A839QRK7"/>
<dbReference type="Proteomes" id="UP000523000">
    <property type="component" value="Unassembled WGS sequence"/>
</dbReference>
<sequence>MNHLQERLARSIQDLQTSRSRRELVRRQAVGARGFEELHAEVTGGVLALRMVLDARYDVIDLSLLASREVLWSVQLLPAPRLGAGGAAGGAVAYVAEIDLCALAGVWNARPDVVDVAGDGAVAAGTLRLTVRIRSRADQVQKRALAVEFQTEDGTYPNGRQFMAMVNGGVVDADAEVLSHVPLGRCGLTVLGRLDGVGGGAALVAPYVNRNGYLALAVGREARPTISLGVDSIDTTNAVLCLRGRAYTGFDKVASSRFQLIGRRSGNVLEGPSSFGALRDATARNFGRGRYLWEAVLDFATVDWDQLDTEDNYDLWVELLLEGREEPVSIRVAKTPYVVRATTRAGHLIRGGEVLVLNPYYTFKRKATSLLIERFSLKSFTMMRESGRVGRALAKRGNKPIWIIGELPYKAQDNGLYFFRYVREHHPEIDAYYVINQGSPELDNLRGLGHVVFHHSEEHFRLALLADRFIGTHHPDYLYPTRMPEFRSKATGYRVFLQHGVMGTKWMVPNYGKRSTSFETDLFCVSSEREKEYIVGDFGYSPREVVVTGLPRFDSLLAGDVDLKPRQLLVIPTWRDWLQTDAAFGESEYLRLWSDFLNHPRLLRLAETENVEVVFCLHPNMQGFTSYFEHAPARIVRQGETDVQFLMKQSAAMVTDYSSVGFDFSFLGRPVHYLQFDRGRFLGKAGSHLDLDSELPGPVALDLAALFDQLEATVRRGFAMEPEYRERSDRFIVAKDLNHSKRVFEAVAALQVTASPVEKIAKTEFAERLLGRLRRSKRYFSVMKAMQRGLQKLPMDSRLMVFESGLGKQYADSPRYIYEELVRRGDARKKVWIYDGPRHFADPNTTVVKRLSPQYFWVMGRAKYWVSNQSFPYYMTRRKRGVYLQTWHGTPLKRMLHDIGEIQGRDPGYVERVERATAQWTHLLSPSPYATAAMRSSYGYTGPVLELGYPRNDPLVADSAGEKASQVRRGLGIAPGQRVVLYAPTFRDNASNGRGRFGFEMPFDLAGFTQRFGDDTVLLLRMHVLVQAGLEIPPECRGKVIDVSGYPEIQELYLASDVLITDYSSVFFDYALLRRPIVFYAYDLEVYRDELRGFYLDYAQEMPGPIVESEDALFAALQGALDGDLQDGGRREEFLARFAPRDDGSASARVVEALFESS</sequence>
<dbReference type="EMBL" id="JACHVS010000002">
    <property type="protein sequence ID" value="MBB2997414.1"/>
    <property type="molecule type" value="Genomic_DNA"/>
</dbReference>
<feature type="domain" description="TarS C-terminal" evidence="7">
    <location>
        <begin position="230"/>
        <end position="371"/>
    </location>
</feature>
<dbReference type="SUPFAM" id="SSF53756">
    <property type="entry name" value="UDP-Glycosyltransferase/glycogen phosphorylase"/>
    <property type="match status" value="2"/>
</dbReference>
<dbReference type="GO" id="GO:0005886">
    <property type="term" value="C:plasma membrane"/>
    <property type="evidence" value="ECO:0007669"/>
    <property type="project" value="UniProtKB-SubCell"/>
</dbReference>
<dbReference type="RefSeq" id="WP_183512963.1">
    <property type="nucleotide sequence ID" value="NZ_BAABGK010000018.1"/>
</dbReference>
<comment type="subcellular location">
    <subcellularLocation>
        <location evidence="1">Cell membrane</location>
        <topology evidence="1">Peripheral membrane protein</topology>
    </subcellularLocation>
</comment>
<dbReference type="Pfam" id="PF04464">
    <property type="entry name" value="Glyphos_transf"/>
    <property type="match status" value="2"/>
</dbReference>
<dbReference type="InterPro" id="IPR041038">
    <property type="entry name" value="TarS_C1"/>
</dbReference>
<keyword evidence="5" id="KW-0777">Teichoic acid biosynthesis</keyword>
<dbReference type="Gene3D" id="3.40.50.11820">
    <property type="match status" value="2"/>
</dbReference>
<dbReference type="InterPro" id="IPR007554">
    <property type="entry name" value="Glycerophosphate_synth"/>
</dbReference>
<dbReference type="PANTHER" id="PTHR37316">
    <property type="entry name" value="TEICHOIC ACID GLYCEROL-PHOSPHATE PRIMASE"/>
    <property type="match status" value="1"/>
</dbReference>
<proteinExistence type="inferred from homology"/>
<dbReference type="InterPro" id="IPR043149">
    <property type="entry name" value="TagF_N"/>
</dbReference>
<dbReference type="InterPro" id="IPR051612">
    <property type="entry name" value="Teichoic_Acid_Biosynth"/>
</dbReference>
<protein>
    <submittedName>
        <fullName evidence="8">CDP-glycerol glycerophosphotransferase</fullName>
        <ecNumber evidence="8">2.7.8.12</ecNumber>
    </submittedName>
</protein>
<keyword evidence="9" id="KW-1185">Reference proteome</keyword>
<evidence type="ECO:0000256" key="5">
    <source>
        <dbReference type="ARBA" id="ARBA00022944"/>
    </source>
</evidence>
<evidence type="ECO:0000256" key="1">
    <source>
        <dbReference type="ARBA" id="ARBA00004202"/>
    </source>
</evidence>
<comment type="similarity">
    <text evidence="2">Belongs to the CDP-glycerol glycerophosphotransferase family.</text>
</comment>
<dbReference type="Pfam" id="PF18674">
    <property type="entry name" value="TarS_C1"/>
    <property type="match status" value="1"/>
</dbReference>
<accession>A0A839QRK7</accession>